<dbReference type="AlphaFoldDB" id="A0A9N9HGT7"/>
<keyword evidence="5" id="KW-0539">Nucleus</keyword>
<keyword evidence="3" id="KW-0863">Zinc-finger</keyword>
<dbReference type="GO" id="GO:0008270">
    <property type="term" value="F:zinc ion binding"/>
    <property type="evidence" value="ECO:0007669"/>
    <property type="project" value="UniProtKB-KW"/>
</dbReference>
<dbReference type="GO" id="GO:0005634">
    <property type="term" value="C:nucleus"/>
    <property type="evidence" value="ECO:0007669"/>
    <property type="project" value="UniProtKB-SubCell"/>
</dbReference>
<dbReference type="OrthoDB" id="2415357at2759"/>
<dbReference type="EMBL" id="CAJVPY010006972">
    <property type="protein sequence ID" value="CAG8672883.1"/>
    <property type="molecule type" value="Genomic_DNA"/>
</dbReference>
<comment type="caution">
    <text evidence="8">The sequence shown here is derived from an EMBL/GenBank/DDBJ whole genome shotgun (WGS) entry which is preliminary data.</text>
</comment>
<evidence type="ECO:0000313" key="9">
    <source>
        <dbReference type="Proteomes" id="UP000789405"/>
    </source>
</evidence>
<keyword evidence="9" id="KW-1185">Reference proteome</keyword>
<dbReference type="SUPFAM" id="SSF53098">
    <property type="entry name" value="Ribonuclease H-like"/>
    <property type="match status" value="1"/>
</dbReference>
<feature type="domain" description="DUF659" evidence="7">
    <location>
        <begin position="174"/>
        <end position="320"/>
    </location>
</feature>
<reference evidence="8" key="1">
    <citation type="submission" date="2021-06" db="EMBL/GenBank/DDBJ databases">
        <authorList>
            <person name="Kallberg Y."/>
            <person name="Tangrot J."/>
            <person name="Rosling A."/>
        </authorList>
    </citation>
    <scope>NUCLEOTIDE SEQUENCE</scope>
    <source>
        <strain evidence="8">MA453B</strain>
    </source>
</reference>
<evidence type="ECO:0000256" key="4">
    <source>
        <dbReference type="ARBA" id="ARBA00022833"/>
    </source>
</evidence>
<organism evidence="8 9">
    <name type="scientific">Dentiscutata erythropus</name>
    <dbReference type="NCBI Taxonomy" id="1348616"/>
    <lineage>
        <taxon>Eukaryota</taxon>
        <taxon>Fungi</taxon>
        <taxon>Fungi incertae sedis</taxon>
        <taxon>Mucoromycota</taxon>
        <taxon>Glomeromycotina</taxon>
        <taxon>Glomeromycetes</taxon>
        <taxon>Diversisporales</taxon>
        <taxon>Gigasporaceae</taxon>
        <taxon>Dentiscutata</taxon>
    </lineage>
</organism>
<sequence length="375" mass="41965">MEHAEDASFINENNPSMASETDSVVTTQSSHNVSNNASNNASSNTSNNGGRPLTDIWDEGRAHDMETHLAIKCKGKVPREIRIKVLRDLQSVDESGSSKSTALKKRKSYPSSLSMDTYYNTIEAIDKAKEARANQSLVRWVVSSGISFSAFDNPYFEDFTKILNSEYNSPRRNILALSVLDAEAANIILKIEKELSKAKNLTLCIDSWCSPLKHSIYAFVIMTNERKQYVYSLRDFSKFSHTANFNAEKMIEILEKVGPEKFIAITTDAESAMMAAKRQVIEKYPNILPIRCIAHHIQLISSSICKLPLVKKILSNCQSIVSFFKNSYCAGAALREEIIFSSTVGGNLKSMTKTRWSTAWDSCKSILRNEANIRS</sequence>
<evidence type="ECO:0000256" key="3">
    <source>
        <dbReference type="ARBA" id="ARBA00022771"/>
    </source>
</evidence>
<dbReference type="Proteomes" id="UP000789405">
    <property type="component" value="Unassembled WGS sequence"/>
</dbReference>
<evidence type="ECO:0000256" key="2">
    <source>
        <dbReference type="ARBA" id="ARBA00022723"/>
    </source>
</evidence>
<gene>
    <name evidence="8" type="ORF">DERYTH_LOCUS11347</name>
</gene>
<accession>A0A9N9HGT7</accession>
<dbReference type="InterPro" id="IPR052035">
    <property type="entry name" value="ZnF_BED_domain_contain"/>
</dbReference>
<evidence type="ECO:0000256" key="1">
    <source>
        <dbReference type="ARBA" id="ARBA00004123"/>
    </source>
</evidence>
<feature type="region of interest" description="Disordered" evidence="6">
    <location>
        <begin position="1"/>
        <end position="57"/>
    </location>
</feature>
<name>A0A9N9HGT7_9GLOM</name>
<dbReference type="Pfam" id="PF04937">
    <property type="entry name" value="DUF659"/>
    <property type="match status" value="1"/>
</dbReference>
<feature type="compositionally biased region" description="Low complexity" evidence="6">
    <location>
        <begin position="29"/>
        <end position="48"/>
    </location>
</feature>
<evidence type="ECO:0000259" key="7">
    <source>
        <dbReference type="Pfam" id="PF04937"/>
    </source>
</evidence>
<evidence type="ECO:0000313" key="8">
    <source>
        <dbReference type="EMBL" id="CAG8672883.1"/>
    </source>
</evidence>
<dbReference type="PANTHER" id="PTHR46481:SF10">
    <property type="entry name" value="ZINC FINGER BED DOMAIN-CONTAINING PROTEIN 39"/>
    <property type="match status" value="1"/>
</dbReference>
<feature type="non-terminal residue" evidence="8">
    <location>
        <position position="375"/>
    </location>
</feature>
<keyword evidence="4" id="KW-0862">Zinc</keyword>
<protein>
    <submittedName>
        <fullName evidence="8">16350_t:CDS:1</fullName>
    </submittedName>
</protein>
<evidence type="ECO:0000256" key="5">
    <source>
        <dbReference type="ARBA" id="ARBA00023242"/>
    </source>
</evidence>
<proteinExistence type="predicted"/>
<comment type="subcellular location">
    <subcellularLocation>
        <location evidence="1">Nucleus</location>
    </subcellularLocation>
</comment>
<keyword evidence="2" id="KW-0479">Metal-binding</keyword>
<feature type="compositionally biased region" description="Polar residues" evidence="6">
    <location>
        <begin position="10"/>
        <end position="28"/>
    </location>
</feature>
<dbReference type="InterPro" id="IPR007021">
    <property type="entry name" value="DUF659"/>
</dbReference>
<dbReference type="InterPro" id="IPR012337">
    <property type="entry name" value="RNaseH-like_sf"/>
</dbReference>
<dbReference type="PANTHER" id="PTHR46481">
    <property type="entry name" value="ZINC FINGER BED DOMAIN-CONTAINING PROTEIN 4"/>
    <property type="match status" value="1"/>
</dbReference>
<evidence type="ECO:0000256" key="6">
    <source>
        <dbReference type="SAM" id="MobiDB-lite"/>
    </source>
</evidence>